<dbReference type="OrthoDB" id="2963168at2759"/>
<proteinExistence type="predicted"/>
<dbReference type="PANTHER" id="PTHR14187:SF5">
    <property type="entry name" value="HEAT SHOCK 70 KDA PROTEIN 12A"/>
    <property type="match status" value="1"/>
</dbReference>
<dbReference type="STRING" id="45235.A0A2K3QLK8"/>
<dbReference type="AlphaFoldDB" id="A0A2K3QLK8"/>
<evidence type="ECO:0000313" key="2">
    <source>
        <dbReference type="Proteomes" id="UP000236621"/>
    </source>
</evidence>
<evidence type="ECO:0000313" key="1">
    <source>
        <dbReference type="EMBL" id="PNY28423.1"/>
    </source>
</evidence>
<dbReference type="InterPro" id="IPR043129">
    <property type="entry name" value="ATPase_NBD"/>
</dbReference>
<dbReference type="CDD" id="cd10170">
    <property type="entry name" value="ASKHA_NBD_HSP70"/>
    <property type="match status" value="1"/>
</dbReference>
<dbReference type="Gene3D" id="3.30.420.40">
    <property type="match status" value="1"/>
</dbReference>
<dbReference type="EMBL" id="NRSZ01000262">
    <property type="protein sequence ID" value="PNY28423.1"/>
    <property type="molecule type" value="Genomic_DNA"/>
</dbReference>
<sequence length="583" mass="65760">MSSKHKPIVVGLDFGTTYSGMAWAPEGSHITAVSGFPSRVSFNHDKEKVPTALMYRKEDQPPFWGYDIPSDEIPLKWVKLLLLDDKDLPEHVRNSNHIKSAKSRLKQTNKHPVEAIGDYMREFWKHGYKDIARSVGKSRVATSRFELVVTLPAIWPSYARMRLRKAIELAGLLDARSAGETTLSFISEPEAAALATMHDFSHRADFEACGGTVDIISYKVMRGQPPKIRESVQGDGKLCGAVLLDEGFLQLLRSKLPRNVWDKIGASDVQWIMSQFWENGMKPQFNRDSEPFVVPVPYGGKMENPSQSPALTFNRHELSDVYKPVVAEVATLVCSQVRKVIEAYGKPPRYLFLVGGFGKSAVLYDSLREAIDEVSVKTEILQARGERPWTAVCRGAVMKGIAKSEPNPSVLVEARVARASYGTTYNILPWEANEHDVRDKAWCPVQREFLAVDQTKWFIRRSREQGEMLWDEEPICHAFWQDLESPTDTIETELVYSAAAAPPDRCDASVKRLCMIRWSKVPAFDSLPTWQNGKRKVFRHVCYEVRMVTDGASLDFQIFYEGNMVAAKNVDVDFTGSGTAYRP</sequence>
<evidence type="ECO:0008006" key="3">
    <source>
        <dbReference type="Google" id="ProtNLM"/>
    </source>
</evidence>
<dbReference type="SUPFAM" id="SSF53067">
    <property type="entry name" value="Actin-like ATPase domain"/>
    <property type="match status" value="2"/>
</dbReference>
<name>A0A2K3QLK8_9HYPO</name>
<dbReference type="PANTHER" id="PTHR14187">
    <property type="entry name" value="ALPHA KINASE/ELONGATION FACTOR 2 KINASE"/>
    <property type="match status" value="1"/>
</dbReference>
<keyword evidence="2" id="KW-1185">Reference proteome</keyword>
<protein>
    <recommendedName>
        <fullName evidence="3">Actin-like ATPase domain-containing protein</fullName>
    </recommendedName>
</protein>
<dbReference type="Proteomes" id="UP000236621">
    <property type="component" value="Unassembled WGS sequence"/>
</dbReference>
<gene>
    <name evidence="1" type="ORF">TCAP_01645</name>
</gene>
<comment type="caution">
    <text evidence="1">The sequence shown here is derived from an EMBL/GenBank/DDBJ whole genome shotgun (WGS) entry which is preliminary data.</text>
</comment>
<organism evidence="1 2">
    <name type="scientific">Tolypocladium capitatum</name>
    <dbReference type="NCBI Taxonomy" id="45235"/>
    <lineage>
        <taxon>Eukaryota</taxon>
        <taxon>Fungi</taxon>
        <taxon>Dikarya</taxon>
        <taxon>Ascomycota</taxon>
        <taxon>Pezizomycotina</taxon>
        <taxon>Sordariomycetes</taxon>
        <taxon>Hypocreomycetidae</taxon>
        <taxon>Hypocreales</taxon>
        <taxon>Ophiocordycipitaceae</taxon>
        <taxon>Tolypocladium</taxon>
    </lineage>
</organism>
<accession>A0A2K3QLK8</accession>
<reference evidence="1 2" key="1">
    <citation type="submission" date="2017-08" db="EMBL/GenBank/DDBJ databases">
        <title>Harnessing the power of phylogenomics to disentangle the directionality and signatures of interkingdom host jumping in the parasitic fungal genus Tolypocladium.</title>
        <authorList>
            <person name="Quandt C.A."/>
            <person name="Patterson W."/>
            <person name="Spatafora J.W."/>
        </authorList>
    </citation>
    <scope>NUCLEOTIDE SEQUENCE [LARGE SCALE GENOMIC DNA]</scope>
    <source>
        <strain evidence="1 2">CBS 113982</strain>
    </source>
</reference>